<feature type="transmembrane region" description="Helical" evidence="10">
    <location>
        <begin position="345"/>
        <end position="376"/>
    </location>
</feature>
<protein>
    <submittedName>
        <fullName evidence="13">Potassium transporter</fullName>
    </submittedName>
</protein>
<keyword evidence="8 10" id="KW-0472">Membrane</keyword>
<feature type="transmembrane region" description="Helical" evidence="10">
    <location>
        <begin position="272"/>
        <end position="291"/>
    </location>
</feature>
<keyword evidence="4 10" id="KW-0812">Transmembrane</keyword>
<dbReference type="InterPro" id="IPR053952">
    <property type="entry name" value="K_trans_C"/>
</dbReference>
<keyword evidence="5" id="KW-0630">Potassium</keyword>
<feature type="transmembrane region" description="Helical" evidence="10">
    <location>
        <begin position="159"/>
        <end position="180"/>
    </location>
</feature>
<feature type="transmembrane region" description="Helical" evidence="10">
    <location>
        <begin position="481"/>
        <end position="502"/>
    </location>
</feature>
<evidence type="ECO:0000313" key="14">
    <source>
        <dbReference type="Proteomes" id="UP000298030"/>
    </source>
</evidence>
<dbReference type="AlphaFoldDB" id="A0A4Y7U0P4"/>
<organism evidence="13 14">
    <name type="scientific">Coprinellus micaceus</name>
    <name type="common">Glistening ink-cap mushroom</name>
    <name type="synonym">Coprinus micaceus</name>
    <dbReference type="NCBI Taxonomy" id="71717"/>
    <lineage>
        <taxon>Eukaryota</taxon>
        <taxon>Fungi</taxon>
        <taxon>Dikarya</taxon>
        <taxon>Basidiomycota</taxon>
        <taxon>Agaricomycotina</taxon>
        <taxon>Agaricomycetes</taxon>
        <taxon>Agaricomycetidae</taxon>
        <taxon>Agaricales</taxon>
        <taxon>Agaricineae</taxon>
        <taxon>Psathyrellaceae</taxon>
        <taxon>Coprinellus</taxon>
    </lineage>
</organism>
<keyword evidence="2" id="KW-0813">Transport</keyword>
<dbReference type="STRING" id="71717.A0A4Y7U0P4"/>
<dbReference type="Proteomes" id="UP000298030">
    <property type="component" value="Unassembled WGS sequence"/>
</dbReference>
<comment type="caution">
    <text evidence="13">The sequence shown here is derived from an EMBL/GenBank/DDBJ whole genome shotgun (WGS) entry which is preliminary data.</text>
</comment>
<evidence type="ECO:0000256" key="4">
    <source>
        <dbReference type="ARBA" id="ARBA00022692"/>
    </source>
</evidence>
<keyword evidence="14" id="KW-1185">Reference proteome</keyword>
<evidence type="ECO:0000256" key="6">
    <source>
        <dbReference type="ARBA" id="ARBA00022989"/>
    </source>
</evidence>
<keyword evidence="7" id="KW-0406">Ion transport</keyword>
<dbReference type="Pfam" id="PF22776">
    <property type="entry name" value="K_trans_C"/>
    <property type="match status" value="1"/>
</dbReference>
<evidence type="ECO:0000256" key="9">
    <source>
        <dbReference type="SAM" id="MobiDB-lite"/>
    </source>
</evidence>
<dbReference type="Pfam" id="PF02705">
    <property type="entry name" value="K_trans"/>
    <property type="match status" value="1"/>
</dbReference>
<evidence type="ECO:0000256" key="2">
    <source>
        <dbReference type="ARBA" id="ARBA00022448"/>
    </source>
</evidence>
<dbReference type="PANTHER" id="PTHR30540">
    <property type="entry name" value="OSMOTIC STRESS POTASSIUM TRANSPORTER"/>
    <property type="match status" value="1"/>
</dbReference>
<feature type="compositionally biased region" description="Basic residues" evidence="9">
    <location>
        <begin position="33"/>
        <end position="43"/>
    </location>
</feature>
<reference evidence="13 14" key="1">
    <citation type="journal article" date="2019" name="Nat. Ecol. Evol.">
        <title>Megaphylogeny resolves global patterns of mushroom evolution.</title>
        <authorList>
            <person name="Varga T."/>
            <person name="Krizsan K."/>
            <person name="Foldi C."/>
            <person name="Dima B."/>
            <person name="Sanchez-Garcia M."/>
            <person name="Sanchez-Ramirez S."/>
            <person name="Szollosi G.J."/>
            <person name="Szarkandi J.G."/>
            <person name="Papp V."/>
            <person name="Albert L."/>
            <person name="Andreopoulos W."/>
            <person name="Angelini C."/>
            <person name="Antonin V."/>
            <person name="Barry K.W."/>
            <person name="Bougher N.L."/>
            <person name="Buchanan P."/>
            <person name="Buyck B."/>
            <person name="Bense V."/>
            <person name="Catcheside P."/>
            <person name="Chovatia M."/>
            <person name="Cooper J."/>
            <person name="Damon W."/>
            <person name="Desjardin D."/>
            <person name="Finy P."/>
            <person name="Geml J."/>
            <person name="Haridas S."/>
            <person name="Hughes K."/>
            <person name="Justo A."/>
            <person name="Karasinski D."/>
            <person name="Kautmanova I."/>
            <person name="Kiss B."/>
            <person name="Kocsube S."/>
            <person name="Kotiranta H."/>
            <person name="LaButti K.M."/>
            <person name="Lechner B.E."/>
            <person name="Liimatainen K."/>
            <person name="Lipzen A."/>
            <person name="Lukacs Z."/>
            <person name="Mihaltcheva S."/>
            <person name="Morgado L.N."/>
            <person name="Niskanen T."/>
            <person name="Noordeloos M.E."/>
            <person name="Ohm R.A."/>
            <person name="Ortiz-Santana B."/>
            <person name="Ovrebo C."/>
            <person name="Racz N."/>
            <person name="Riley R."/>
            <person name="Savchenko A."/>
            <person name="Shiryaev A."/>
            <person name="Soop K."/>
            <person name="Spirin V."/>
            <person name="Szebenyi C."/>
            <person name="Tomsovsky M."/>
            <person name="Tulloss R.E."/>
            <person name="Uehling J."/>
            <person name="Grigoriev I.V."/>
            <person name="Vagvolgyi C."/>
            <person name="Papp T."/>
            <person name="Martin F.M."/>
            <person name="Miettinen O."/>
            <person name="Hibbett D.S."/>
            <person name="Nagy L.G."/>
        </authorList>
    </citation>
    <scope>NUCLEOTIDE SEQUENCE [LARGE SCALE GENOMIC DNA]</scope>
    <source>
        <strain evidence="13 14">FP101781</strain>
    </source>
</reference>
<feature type="domain" description="K+ potassium transporter C-terminal" evidence="12">
    <location>
        <begin position="590"/>
        <end position="689"/>
    </location>
</feature>
<feature type="region of interest" description="Disordered" evidence="9">
    <location>
        <begin position="29"/>
        <end position="52"/>
    </location>
</feature>
<evidence type="ECO:0000259" key="11">
    <source>
        <dbReference type="Pfam" id="PF02705"/>
    </source>
</evidence>
<dbReference type="EMBL" id="QPFP01000001">
    <property type="protein sequence ID" value="TEB40003.1"/>
    <property type="molecule type" value="Genomic_DNA"/>
</dbReference>
<evidence type="ECO:0000256" key="8">
    <source>
        <dbReference type="ARBA" id="ARBA00023136"/>
    </source>
</evidence>
<feature type="transmembrane region" description="Helical" evidence="10">
    <location>
        <begin position="429"/>
        <end position="448"/>
    </location>
</feature>
<dbReference type="GO" id="GO:0016020">
    <property type="term" value="C:membrane"/>
    <property type="evidence" value="ECO:0007669"/>
    <property type="project" value="UniProtKB-SubCell"/>
</dbReference>
<keyword evidence="3" id="KW-0633">Potassium transport</keyword>
<feature type="transmembrane region" description="Helical" evidence="10">
    <location>
        <begin position="397"/>
        <end position="417"/>
    </location>
</feature>
<evidence type="ECO:0000259" key="12">
    <source>
        <dbReference type="Pfam" id="PF22776"/>
    </source>
</evidence>
<dbReference type="InterPro" id="IPR003855">
    <property type="entry name" value="K+_transporter"/>
</dbReference>
<evidence type="ECO:0000256" key="3">
    <source>
        <dbReference type="ARBA" id="ARBA00022538"/>
    </source>
</evidence>
<evidence type="ECO:0000256" key="10">
    <source>
        <dbReference type="SAM" id="Phobius"/>
    </source>
</evidence>
<dbReference type="OrthoDB" id="504708at2759"/>
<proteinExistence type="predicted"/>
<feature type="transmembrane region" description="Helical" evidence="10">
    <location>
        <begin position="90"/>
        <end position="111"/>
    </location>
</feature>
<dbReference type="InterPro" id="IPR053951">
    <property type="entry name" value="K_trans_N"/>
</dbReference>
<dbReference type="PANTHER" id="PTHR30540:SF83">
    <property type="entry name" value="K+ POTASSIUM TRANSPORTER"/>
    <property type="match status" value="1"/>
</dbReference>
<evidence type="ECO:0000256" key="5">
    <source>
        <dbReference type="ARBA" id="ARBA00022958"/>
    </source>
</evidence>
<evidence type="ECO:0000313" key="13">
    <source>
        <dbReference type="EMBL" id="TEB40003.1"/>
    </source>
</evidence>
<evidence type="ECO:0000256" key="7">
    <source>
        <dbReference type="ARBA" id="ARBA00023065"/>
    </source>
</evidence>
<dbReference type="GO" id="GO:0015079">
    <property type="term" value="F:potassium ion transmembrane transporter activity"/>
    <property type="evidence" value="ECO:0007669"/>
    <property type="project" value="InterPro"/>
</dbReference>
<name>A0A4Y7U0P4_COPMI</name>
<feature type="transmembrane region" description="Helical" evidence="10">
    <location>
        <begin position="298"/>
        <end position="316"/>
    </location>
</feature>
<accession>A0A4Y7U0P4</accession>
<feature type="domain" description="K+ potassium transporter integral membrane" evidence="11">
    <location>
        <begin position="70"/>
        <end position="522"/>
    </location>
</feature>
<sequence>MGALGLDEVGDCIYLGAVVTSSIRPPSFTPPFHHGHRKNRCGSRPRYGEKEDRTSRLEALNHLLRRWDLPLYVLNGIWPASGPVPSKEDVIGGISAIVWALTLIPLIKYVFISLFFGTKEGEGGSFALFQGLYPGAEKDFDADRTLTVYPSKDRIRLPLLIWSLFGTALTMADGVLTPAVSITSAVGGIAVAKPSVSSDIVPISIAFILMIFLVQQFGTHRLAFTFSPIALIWFLLLVGTGIYNIITFPGIFRAFDPSRAVMLFVRTKHYDHLAGILLAVTGSEAMFANLGQFNAGSIRISFCFFTYPALVLAYLGQGARLITDGEAVLDSVFYRTIPGPVNGPLYWIMFVFAVAATLVASQAMITATFSLTQQVINLKSLPPIRMVHTSDTVQGQVYVPAVNWILMILTIVFVAAFKDLAALTNAYGFAVATVMLSTTGLLAIQMFYVKRWPMIVAILFFIFWGFIDGLFWGASLRKVPHGAWVPLMIGGILTLLMTLWTWGKSLEDEFDGANRMNLRHFIGLRPASSTQSRRHSITAIEQEDNEAGNAVTLPEMYFVQKTGAHDQDLLQDEKIATVDDHQDLARIPVCAVFYKIAQGQGVPHTFVGFIRQWPALPRVVIFLSVCVLPCASVEPEDRYMVTKVRSLEGFYGVTYYLGFREEFDVQVKDVVRKIVQLERATNPNAGPIVQHIQEVANNPTHIAPHYHVMAKPVNGAGFAIPVLSYLRKLLIEDLYRRLATMFPETGNWVTSSDKYAPLSVKLSCDLVAN</sequence>
<evidence type="ECO:0000256" key="1">
    <source>
        <dbReference type="ARBA" id="ARBA00004141"/>
    </source>
</evidence>
<keyword evidence="6 10" id="KW-1133">Transmembrane helix</keyword>
<gene>
    <name evidence="13" type="ORF">FA13DRAFT_1760750</name>
</gene>
<feature type="transmembrane region" description="Helical" evidence="10">
    <location>
        <begin position="230"/>
        <end position="252"/>
    </location>
</feature>
<comment type="subcellular location">
    <subcellularLocation>
        <location evidence="1">Membrane</location>
        <topology evidence="1">Multi-pass membrane protein</topology>
    </subcellularLocation>
</comment>
<feature type="transmembrane region" description="Helical" evidence="10">
    <location>
        <begin position="200"/>
        <end position="218"/>
    </location>
</feature>
<feature type="transmembrane region" description="Helical" evidence="10">
    <location>
        <begin position="455"/>
        <end position="475"/>
    </location>
</feature>